<evidence type="ECO:0000313" key="6">
    <source>
        <dbReference type="EMBL" id="MBD2187204.1"/>
    </source>
</evidence>
<feature type="transmembrane region" description="Helical" evidence="5">
    <location>
        <begin position="260"/>
        <end position="280"/>
    </location>
</feature>
<dbReference type="Gene3D" id="1.20.1530.20">
    <property type="match status" value="1"/>
</dbReference>
<feature type="transmembrane region" description="Helical" evidence="5">
    <location>
        <begin position="132"/>
        <end position="159"/>
    </location>
</feature>
<feature type="transmembrane region" description="Helical" evidence="5">
    <location>
        <begin position="232"/>
        <end position="254"/>
    </location>
</feature>
<reference evidence="6 7" key="1">
    <citation type="journal article" date="2020" name="ISME J.">
        <title>Comparative genomics reveals insights into cyanobacterial evolution and habitat adaptation.</title>
        <authorList>
            <person name="Chen M.Y."/>
            <person name="Teng W.K."/>
            <person name="Zhao L."/>
            <person name="Hu C.X."/>
            <person name="Zhou Y.K."/>
            <person name="Han B.P."/>
            <person name="Song L.R."/>
            <person name="Shu W.S."/>
        </authorList>
    </citation>
    <scope>NUCLEOTIDE SEQUENCE [LARGE SCALE GENOMIC DNA]</scope>
    <source>
        <strain evidence="6 7">FACHB-723</strain>
    </source>
</reference>
<sequence>MQESIFTTVVLPVALALIMLGMGLSLKFEDFQRITKYPKAVAVGLTSQILLLPIIGFGITQVVVMPPTIAVGLMMIAIAPGGVSSNMVTYLAGGDVALSVTLTVFSSLITIVTIPILANLALNYFMGQNATISLPIAATMGQIFLITIIPIAIGMYIHYQFPDLARKLEKVTSRLAIAFLALIILILLIREWSRLPDFIVQAGAGVVLLNLCSMTAGFAISKLLNLNLPQQICVAVEVGIQNGTLAIAITAGILGNQDMAIPAAIYSLFMYLSGFAMILLGKNLSSKSEVV</sequence>
<proteinExistence type="predicted"/>
<evidence type="ECO:0000313" key="7">
    <source>
        <dbReference type="Proteomes" id="UP000642094"/>
    </source>
</evidence>
<keyword evidence="7" id="KW-1185">Reference proteome</keyword>
<keyword evidence="4 5" id="KW-0472">Membrane</keyword>
<feature type="transmembrane region" description="Helical" evidence="5">
    <location>
        <begin position="69"/>
        <end position="92"/>
    </location>
</feature>
<feature type="transmembrane region" description="Helical" evidence="5">
    <location>
        <begin position="198"/>
        <end position="220"/>
    </location>
</feature>
<comment type="caution">
    <text evidence="6">The sequence shown here is derived from an EMBL/GenBank/DDBJ whole genome shotgun (WGS) entry which is preliminary data.</text>
</comment>
<evidence type="ECO:0000256" key="4">
    <source>
        <dbReference type="ARBA" id="ARBA00023136"/>
    </source>
</evidence>
<feature type="transmembrane region" description="Helical" evidence="5">
    <location>
        <begin position="171"/>
        <end position="192"/>
    </location>
</feature>
<keyword evidence="3 5" id="KW-1133">Transmembrane helix</keyword>
<dbReference type="EMBL" id="JACJQB010000003">
    <property type="protein sequence ID" value="MBD2187204.1"/>
    <property type="molecule type" value="Genomic_DNA"/>
</dbReference>
<dbReference type="Proteomes" id="UP000642094">
    <property type="component" value="Unassembled WGS sequence"/>
</dbReference>
<feature type="transmembrane region" description="Helical" evidence="5">
    <location>
        <begin position="6"/>
        <end position="28"/>
    </location>
</feature>
<dbReference type="PANTHER" id="PTHR10361:SF24">
    <property type="entry name" value="P3 PROTEIN"/>
    <property type="match status" value="1"/>
</dbReference>
<dbReference type="Pfam" id="PF01758">
    <property type="entry name" value="SBF"/>
    <property type="match status" value="1"/>
</dbReference>
<evidence type="ECO:0000256" key="1">
    <source>
        <dbReference type="ARBA" id="ARBA00004141"/>
    </source>
</evidence>
<name>A0ABR7ZT96_9CYAN</name>
<dbReference type="PANTHER" id="PTHR10361">
    <property type="entry name" value="SODIUM-BILE ACID COTRANSPORTER"/>
    <property type="match status" value="1"/>
</dbReference>
<evidence type="ECO:0000256" key="2">
    <source>
        <dbReference type="ARBA" id="ARBA00022692"/>
    </source>
</evidence>
<protein>
    <submittedName>
        <fullName evidence="6">Bile acid:sodium symporter family protein</fullName>
    </submittedName>
</protein>
<dbReference type="InterPro" id="IPR038770">
    <property type="entry name" value="Na+/solute_symporter_sf"/>
</dbReference>
<comment type="subcellular location">
    <subcellularLocation>
        <location evidence="1">Membrane</location>
        <topology evidence="1">Multi-pass membrane protein</topology>
    </subcellularLocation>
</comment>
<evidence type="ECO:0000256" key="5">
    <source>
        <dbReference type="SAM" id="Phobius"/>
    </source>
</evidence>
<accession>A0ABR7ZT96</accession>
<dbReference type="InterPro" id="IPR004710">
    <property type="entry name" value="Bilac:Na_transpt"/>
</dbReference>
<organism evidence="6 7">
    <name type="scientific">Pseudanabaena mucicola FACHB-723</name>
    <dbReference type="NCBI Taxonomy" id="2692860"/>
    <lineage>
        <taxon>Bacteria</taxon>
        <taxon>Bacillati</taxon>
        <taxon>Cyanobacteriota</taxon>
        <taxon>Cyanophyceae</taxon>
        <taxon>Pseudanabaenales</taxon>
        <taxon>Pseudanabaenaceae</taxon>
        <taxon>Pseudanabaena</taxon>
    </lineage>
</organism>
<feature type="transmembrane region" description="Helical" evidence="5">
    <location>
        <begin position="104"/>
        <end position="126"/>
    </location>
</feature>
<feature type="transmembrane region" description="Helical" evidence="5">
    <location>
        <begin position="40"/>
        <end position="63"/>
    </location>
</feature>
<dbReference type="InterPro" id="IPR002657">
    <property type="entry name" value="BilAc:Na_symport/Acr3"/>
</dbReference>
<keyword evidence="2 5" id="KW-0812">Transmembrane</keyword>
<evidence type="ECO:0000256" key="3">
    <source>
        <dbReference type="ARBA" id="ARBA00022989"/>
    </source>
</evidence>
<gene>
    <name evidence="6" type="ORF">H6F41_03465</name>
</gene>